<name>A0A1B0ZVF5_9RHOB</name>
<keyword evidence="2" id="KW-1185">Reference proteome</keyword>
<evidence type="ECO:0000313" key="2">
    <source>
        <dbReference type="Proteomes" id="UP000092565"/>
    </source>
</evidence>
<dbReference type="Proteomes" id="UP000092565">
    <property type="component" value="Chromosome"/>
</dbReference>
<proteinExistence type="predicted"/>
<dbReference type="AlphaFoldDB" id="A0A1B0ZVF5"/>
<evidence type="ECO:0000313" key="1">
    <source>
        <dbReference type="EMBL" id="ANP38110.1"/>
    </source>
</evidence>
<accession>A0A1B0ZVF5</accession>
<protein>
    <submittedName>
        <fullName evidence="1">Uncharacterized protein</fullName>
    </submittedName>
</protein>
<organism evidence="1 2">
    <name type="scientific">Phaeobacter gallaeciensis</name>
    <dbReference type="NCBI Taxonomy" id="60890"/>
    <lineage>
        <taxon>Bacteria</taxon>
        <taxon>Pseudomonadati</taxon>
        <taxon>Pseudomonadota</taxon>
        <taxon>Alphaproteobacteria</taxon>
        <taxon>Rhodobacterales</taxon>
        <taxon>Roseobacteraceae</taxon>
        <taxon>Phaeobacter</taxon>
    </lineage>
</organism>
<reference evidence="1 2" key="1">
    <citation type="submission" date="2016-04" db="EMBL/GenBank/DDBJ databases">
        <authorList>
            <person name="Evans L.H."/>
            <person name="Alamgir A."/>
            <person name="Owens N."/>
            <person name="Weber N.D."/>
            <person name="Virtaneva K."/>
            <person name="Barbian K."/>
            <person name="Babar A."/>
            <person name="Rosenke K."/>
        </authorList>
    </citation>
    <scope>NUCLEOTIDE SEQUENCE [LARGE SCALE GENOMIC DNA]</scope>
    <source>
        <strain evidence="1 2">JL2886</strain>
    </source>
</reference>
<sequence>MIVFDRHYFGPLSVCPLRPSVISKTAISGRLSSAGHVCPAGFGERRLQQALAFRALQ</sequence>
<gene>
    <name evidence="1" type="ORF">JL2886_03230</name>
</gene>
<dbReference type="EMBL" id="CP015124">
    <property type="protein sequence ID" value="ANP38110.1"/>
    <property type="molecule type" value="Genomic_DNA"/>
</dbReference>